<comment type="caution">
    <text evidence="2">The sequence shown here is derived from an EMBL/GenBank/DDBJ whole genome shotgun (WGS) entry which is preliminary data.</text>
</comment>
<dbReference type="SUPFAM" id="SSF90209">
    <property type="entry name" value="Ran binding protein zinc finger-like"/>
    <property type="match status" value="1"/>
</dbReference>
<dbReference type="Proteomes" id="UP000034849">
    <property type="component" value="Unassembled WGS sequence"/>
</dbReference>
<dbReference type="AlphaFoldDB" id="A0A0G0IU06"/>
<evidence type="ECO:0000256" key="1">
    <source>
        <dbReference type="SAM" id="MobiDB-lite"/>
    </source>
</evidence>
<name>A0A0G0IU06_9BACT</name>
<feature type="region of interest" description="Disordered" evidence="1">
    <location>
        <begin position="34"/>
        <end position="58"/>
    </location>
</feature>
<sequence length="122" mass="14661">MFHYSLTTERKVCMQRIPERLRVKVARSVRWQLRSASGDSKSRTTPSKSNVATQNRRKLRHRAKWLTGRKHVELPRKTRTKDWKCRCRQANGARRKYCAKCGLRRDRATEWRTSSRRDDDLF</sequence>
<accession>A0A0G0IU06</accession>
<gene>
    <name evidence="2" type="ORF">US42_C0007G0010</name>
</gene>
<dbReference type="EMBL" id="LBSX01000007">
    <property type="protein sequence ID" value="KKQ27619.1"/>
    <property type="molecule type" value="Genomic_DNA"/>
</dbReference>
<evidence type="ECO:0000313" key="2">
    <source>
        <dbReference type="EMBL" id="KKQ27619.1"/>
    </source>
</evidence>
<protein>
    <submittedName>
        <fullName evidence="2">Uncharacterized protein</fullName>
    </submittedName>
</protein>
<organism evidence="2 3">
    <name type="scientific">Candidatus Magasanikbacteria bacterium GW2011_GWC2_37_14</name>
    <dbReference type="NCBI Taxonomy" id="1619046"/>
    <lineage>
        <taxon>Bacteria</taxon>
        <taxon>Candidatus Magasanikiibacteriota</taxon>
    </lineage>
</organism>
<feature type="compositionally biased region" description="Polar residues" evidence="1">
    <location>
        <begin position="34"/>
        <end position="54"/>
    </location>
</feature>
<proteinExistence type="predicted"/>
<reference evidence="2 3" key="1">
    <citation type="journal article" date="2015" name="Nature">
        <title>rRNA introns, odd ribosomes, and small enigmatic genomes across a large radiation of phyla.</title>
        <authorList>
            <person name="Brown C.T."/>
            <person name="Hug L.A."/>
            <person name="Thomas B.C."/>
            <person name="Sharon I."/>
            <person name="Castelle C.J."/>
            <person name="Singh A."/>
            <person name="Wilkins M.J."/>
            <person name="Williams K.H."/>
            <person name="Banfield J.F."/>
        </authorList>
    </citation>
    <scope>NUCLEOTIDE SEQUENCE [LARGE SCALE GENOMIC DNA]</scope>
</reference>
<evidence type="ECO:0000313" key="3">
    <source>
        <dbReference type="Proteomes" id="UP000034849"/>
    </source>
</evidence>
<dbReference type="STRING" id="1619046.US42_C0007G0010"/>
<dbReference type="InterPro" id="IPR036443">
    <property type="entry name" value="Znf_RanBP2_sf"/>
</dbReference>